<dbReference type="Pfam" id="PF00486">
    <property type="entry name" value="Trans_reg_C"/>
    <property type="match status" value="1"/>
</dbReference>
<dbReference type="SUPFAM" id="SSF46894">
    <property type="entry name" value="C-terminal effector domain of the bipartite response regulators"/>
    <property type="match status" value="1"/>
</dbReference>
<dbReference type="GO" id="GO:0000160">
    <property type="term" value="P:phosphorelay signal transduction system"/>
    <property type="evidence" value="ECO:0007669"/>
    <property type="project" value="InterPro"/>
</dbReference>
<dbReference type="AlphaFoldDB" id="A0A419NCR5"/>
<dbReference type="GO" id="GO:0003677">
    <property type="term" value="F:DNA binding"/>
    <property type="evidence" value="ECO:0007669"/>
    <property type="project" value="UniProtKB-UniRule"/>
</dbReference>
<name>A0A419NCR5_9GAMM</name>
<keyword evidence="3" id="KW-0472">Membrane</keyword>
<dbReference type="Proteomes" id="UP000284908">
    <property type="component" value="Unassembled WGS sequence"/>
</dbReference>
<dbReference type="Gene3D" id="1.10.10.10">
    <property type="entry name" value="Winged helix-like DNA-binding domain superfamily/Winged helix DNA-binding domain"/>
    <property type="match status" value="1"/>
</dbReference>
<feature type="transmembrane region" description="Helical" evidence="3">
    <location>
        <begin position="163"/>
        <end position="184"/>
    </location>
</feature>
<dbReference type="PROSITE" id="PS51755">
    <property type="entry name" value="OMPR_PHOB"/>
    <property type="match status" value="1"/>
</dbReference>
<dbReference type="InterPro" id="IPR016032">
    <property type="entry name" value="Sig_transdc_resp-reg_C-effctor"/>
</dbReference>
<reference evidence="5 6" key="1">
    <citation type="submission" date="2018-09" db="EMBL/GenBank/DDBJ databases">
        <authorList>
            <person name="Le Fleche-Mateos A."/>
        </authorList>
    </citation>
    <scope>NUCLEOTIDE SEQUENCE [LARGE SCALE GENOMIC DNA]</scope>
    <source>
        <strain evidence="5 6">DSM 27399</strain>
    </source>
</reference>
<evidence type="ECO:0000256" key="1">
    <source>
        <dbReference type="ARBA" id="ARBA00023125"/>
    </source>
</evidence>
<dbReference type="OrthoDB" id="7003224at2"/>
<organism evidence="5 6">
    <name type="scientific">Rahnella woolbedingensis</name>
    <dbReference type="NCBI Taxonomy" id="1510574"/>
    <lineage>
        <taxon>Bacteria</taxon>
        <taxon>Pseudomonadati</taxon>
        <taxon>Pseudomonadota</taxon>
        <taxon>Gammaproteobacteria</taxon>
        <taxon>Enterobacterales</taxon>
        <taxon>Yersiniaceae</taxon>
        <taxon>Rahnella</taxon>
    </lineage>
</organism>
<keyword evidence="1 2" id="KW-0238">DNA-binding</keyword>
<sequence>MKKLYLLNDIVLFDPEERSLVQIDAARARKIILHSPASECLRLLLLHNDQPVSQKYLFDQVWEKNGAFVTVNTLYQNKGLIRKGLKVAGLTDDVIKTLPKIGFKISVNLSEIVPEAEQTAAVTELNISGGECEKEAEEKKDVSLENVTVFPHGYFSSEHKYRWGVGIAGIIVMIFIWGSIFKILPVDTSYYSAYRFSGTVNGCDIYSSYPDDEKNIALFSELMKKHPLQCHSKKITYMAINRMYEASSLLLCDQKITDNDARCVSFVFISDKNEN</sequence>
<dbReference type="InterPro" id="IPR036388">
    <property type="entry name" value="WH-like_DNA-bd_sf"/>
</dbReference>
<gene>
    <name evidence="5" type="ORF">D6C13_05615</name>
</gene>
<evidence type="ECO:0000256" key="2">
    <source>
        <dbReference type="PROSITE-ProRule" id="PRU01091"/>
    </source>
</evidence>
<feature type="domain" description="OmpR/PhoB-type" evidence="4">
    <location>
        <begin position="2"/>
        <end position="107"/>
    </location>
</feature>
<evidence type="ECO:0000256" key="3">
    <source>
        <dbReference type="SAM" id="Phobius"/>
    </source>
</evidence>
<proteinExistence type="predicted"/>
<evidence type="ECO:0000259" key="4">
    <source>
        <dbReference type="PROSITE" id="PS51755"/>
    </source>
</evidence>
<dbReference type="RefSeq" id="WP_120131832.1">
    <property type="nucleotide sequence ID" value="NZ_RAHH01000005.1"/>
</dbReference>
<accession>A0A419NCR5</accession>
<comment type="caution">
    <text evidence="5">The sequence shown here is derived from an EMBL/GenBank/DDBJ whole genome shotgun (WGS) entry which is preliminary data.</text>
</comment>
<evidence type="ECO:0000313" key="6">
    <source>
        <dbReference type="Proteomes" id="UP000284908"/>
    </source>
</evidence>
<dbReference type="EMBL" id="RAHH01000005">
    <property type="protein sequence ID" value="RJT46148.1"/>
    <property type="molecule type" value="Genomic_DNA"/>
</dbReference>
<keyword evidence="3" id="KW-0812">Transmembrane</keyword>
<keyword evidence="3" id="KW-1133">Transmembrane helix</keyword>
<feature type="DNA-binding region" description="OmpR/PhoB-type" evidence="2">
    <location>
        <begin position="2"/>
        <end position="107"/>
    </location>
</feature>
<evidence type="ECO:0000313" key="5">
    <source>
        <dbReference type="EMBL" id="RJT46148.1"/>
    </source>
</evidence>
<keyword evidence="6" id="KW-1185">Reference proteome</keyword>
<dbReference type="InterPro" id="IPR001867">
    <property type="entry name" value="OmpR/PhoB-type_DNA-bd"/>
</dbReference>
<dbReference type="GO" id="GO:0006355">
    <property type="term" value="P:regulation of DNA-templated transcription"/>
    <property type="evidence" value="ECO:0007669"/>
    <property type="project" value="InterPro"/>
</dbReference>
<protein>
    <recommendedName>
        <fullName evidence="4">OmpR/PhoB-type domain-containing protein</fullName>
    </recommendedName>
</protein>